<protein>
    <recommendedName>
        <fullName evidence="12">Protein krueppel</fullName>
    </recommendedName>
</protein>
<reference evidence="11" key="1">
    <citation type="submission" date="2014-03" db="EMBL/GenBank/DDBJ databases">
        <authorList>
            <person name="Aksoy S."/>
            <person name="Warren W."/>
            <person name="Wilson R.K."/>
        </authorList>
    </citation>
    <scope>NUCLEOTIDE SEQUENCE [LARGE SCALE GENOMIC DNA]</scope>
    <source>
        <strain evidence="11">IAEA</strain>
    </source>
</reference>
<evidence type="ECO:0000256" key="7">
    <source>
        <dbReference type="SAM" id="MobiDB-lite"/>
    </source>
</evidence>
<dbReference type="SUPFAM" id="SSF57667">
    <property type="entry name" value="beta-beta-alpha zinc fingers"/>
    <property type="match status" value="2"/>
</dbReference>
<proteinExistence type="predicted"/>
<evidence type="ECO:0000256" key="3">
    <source>
        <dbReference type="ARBA" id="ARBA00022771"/>
    </source>
</evidence>
<feature type="domain" description="C2H2-type" evidence="8">
    <location>
        <begin position="255"/>
        <end position="282"/>
    </location>
</feature>
<dbReference type="PANTHER" id="PTHR23235:SF120">
    <property type="entry name" value="KRUPPEL-LIKE FACTOR 15"/>
    <property type="match status" value="1"/>
</dbReference>
<dbReference type="PANTHER" id="PTHR23235">
    <property type="entry name" value="KRUEPPEL-LIKE TRANSCRIPTION FACTOR"/>
    <property type="match status" value="1"/>
</dbReference>
<dbReference type="PROSITE" id="PS50157">
    <property type="entry name" value="ZINC_FINGER_C2H2_2"/>
    <property type="match status" value="3"/>
</dbReference>
<dbReference type="EnsemblMetazoa" id="GBRI021665-RA">
    <property type="protein sequence ID" value="GBRI021665-PA"/>
    <property type="gene ID" value="GBRI021665"/>
</dbReference>
<dbReference type="PROSITE" id="PS00028">
    <property type="entry name" value="ZINC_FINGER_C2H2_1"/>
    <property type="match status" value="3"/>
</dbReference>
<feature type="domain" description="ZAD" evidence="9">
    <location>
        <begin position="10"/>
        <end position="94"/>
    </location>
</feature>
<evidence type="ECO:0000256" key="5">
    <source>
        <dbReference type="PROSITE-ProRule" id="PRU00042"/>
    </source>
</evidence>
<accession>A0A1A9WJ27</accession>
<keyword evidence="3 5" id="KW-0863">Zinc-finger</keyword>
<evidence type="ECO:0000256" key="2">
    <source>
        <dbReference type="ARBA" id="ARBA00022737"/>
    </source>
</evidence>
<dbReference type="AlphaFoldDB" id="A0A1A9WJ27"/>
<dbReference type="FunFam" id="3.30.160.60:FF:000634">
    <property type="entry name" value="Zinc finger X-chromosomal protein"/>
    <property type="match status" value="1"/>
</dbReference>
<feature type="region of interest" description="Disordered" evidence="7">
    <location>
        <begin position="223"/>
        <end position="242"/>
    </location>
</feature>
<keyword evidence="1 6" id="KW-0479">Metal-binding</keyword>
<dbReference type="InterPro" id="IPR012934">
    <property type="entry name" value="Znf_AD"/>
</dbReference>
<dbReference type="VEuPathDB" id="VectorBase:GBRI021665"/>
<organism evidence="10 11">
    <name type="scientific">Glossina brevipalpis</name>
    <dbReference type="NCBI Taxonomy" id="37001"/>
    <lineage>
        <taxon>Eukaryota</taxon>
        <taxon>Metazoa</taxon>
        <taxon>Ecdysozoa</taxon>
        <taxon>Arthropoda</taxon>
        <taxon>Hexapoda</taxon>
        <taxon>Insecta</taxon>
        <taxon>Pterygota</taxon>
        <taxon>Neoptera</taxon>
        <taxon>Endopterygota</taxon>
        <taxon>Diptera</taxon>
        <taxon>Brachycera</taxon>
        <taxon>Muscomorpha</taxon>
        <taxon>Hippoboscoidea</taxon>
        <taxon>Glossinidae</taxon>
        <taxon>Glossina</taxon>
    </lineage>
</organism>
<feature type="domain" description="C2H2-type" evidence="8">
    <location>
        <begin position="322"/>
        <end position="349"/>
    </location>
</feature>
<feature type="domain" description="C2H2-type" evidence="8">
    <location>
        <begin position="294"/>
        <end position="321"/>
    </location>
</feature>
<evidence type="ECO:0000256" key="1">
    <source>
        <dbReference type="ARBA" id="ARBA00022723"/>
    </source>
</evidence>
<keyword evidence="2" id="KW-0677">Repeat</keyword>
<feature type="compositionally biased region" description="Polar residues" evidence="7">
    <location>
        <begin position="225"/>
        <end position="236"/>
    </location>
</feature>
<keyword evidence="11" id="KW-1185">Reference proteome</keyword>
<feature type="binding site" evidence="6">
    <location>
        <position position="15"/>
    </location>
    <ligand>
        <name>Zn(2+)</name>
        <dbReference type="ChEBI" id="CHEBI:29105"/>
    </ligand>
</feature>
<dbReference type="InterPro" id="IPR013087">
    <property type="entry name" value="Znf_C2H2_type"/>
</dbReference>
<evidence type="ECO:0000259" key="9">
    <source>
        <dbReference type="PROSITE" id="PS51915"/>
    </source>
</evidence>
<evidence type="ECO:0000313" key="11">
    <source>
        <dbReference type="Proteomes" id="UP000091820"/>
    </source>
</evidence>
<dbReference type="Pfam" id="PF00096">
    <property type="entry name" value="zf-C2H2"/>
    <property type="match status" value="2"/>
</dbReference>
<dbReference type="Proteomes" id="UP000091820">
    <property type="component" value="Unassembled WGS sequence"/>
</dbReference>
<dbReference type="Gene3D" id="3.30.160.60">
    <property type="entry name" value="Classic Zinc Finger"/>
    <property type="match status" value="3"/>
</dbReference>
<dbReference type="GO" id="GO:0000978">
    <property type="term" value="F:RNA polymerase II cis-regulatory region sequence-specific DNA binding"/>
    <property type="evidence" value="ECO:0007669"/>
    <property type="project" value="TreeGrafter"/>
</dbReference>
<feature type="binding site" evidence="6">
    <location>
        <position position="67"/>
    </location>
    <ligand>
        <name>Zn(2+)</name>
        <dbReference type="ChEBI" id="CHEBI:29105"/>
    </ligand>
</feature>
<feature type="binding site" evidence="6">
    <location>
        <position position="12"/>
    </location>
    <ligand>
        <name>Zn(2+)</name>
        <dbReference type="ChEBI" id="CHEBI:29105"/>
    </ligand>
</feature>
<dbReference type="InterPro" id="IPR036236">
    <property type="entry name" value="Znf_C2H2_sf"/>
</dbReference>
<dbReference type="GO" id="GO:0005634">
    <property type="term" value="C:nucleus"/>
    <property type="evidence" value="ECO:0007669"/>
    <property type="project" value="InterPro"/>
</dbReference>
<evidence type="ECO:0008006" key="12">
    <source>
        <dbReference type="Google" id="ProtNLM"/>
    </source>
</evidence>
<dbReference type="SMART" id="SM00355">
    <property type="entry name" value="ZnF_C2H2"/>
    <property type="match status" value="3"/>
</dbReference>
<dbReference type="SUPFAM" id="SSF57716">
    <property type="entry name" value="Glucocorticoid receptor-like (DNA-binding domain)"/>
    <property type="match status" value="1"/>
</dbReference>
<name>A0A1A9WJ27_9MUSC</name>
<evidence type="ECO:0000256" key="4">
    <source>
        <dbReference type="ARBA" id="ARBA00022833"/>
    </source>
</evidence>
<evidence type="ECO:0000259" key="8">
    <source>
        <dbReference type="PROSITE" id="PS50157"/>
    </source>
</evidence>
<dbReference type="Pfam" id="PF07776">
    <property type="entry name" value="zf-AD"/>
    <property type="match status" value="1"/>
</dbReference>
<keyword evidence="4 6" id="KW-0862">Zinc</keyword>
<dbReference type="PROSITE" id="PS51915">
    <property type="entry name" value="ZAD"/>
    <property type="match status" value="1"/>
</dbReference>
<sequence length="361" mass="42113">MAQVNDDKWRICRICLLGENKELYSLRLSDEISIKALEDFDDNILTCIEEIGNVKIDLVSNMPDKICKCCVLLLRGAYKFRELCLKSDKRLKEVLQLGKPCSRVLGTYKESVSPGTHNEDECEEFICVEEEEEEEEADLITDKQEVAYQVETLTETVCIDEFENVEEYELIEDFNDLSTEHFNPTPNSEDQFYNEVSSPSDIATFQVEAIDVDQEFYDIQEEESNTPSIDFSNETFKTPPHKKRKMESSAKIVNYVCSYCGNVYSEKSKLTMHLKLHTNEKPHECEIHTNERPYKCKICGKSFAYSNVLKVHMITHTGEKPYRCNFCCKKFAQMHHKNDHERRHKRLLPNSIEYNVDELQE</sequence>
<evidence type="ECO:0000313" key="10">
    <source>
        <dbReference type="EnsemblMetazoa" id="GBRI021665-PA"/>
    </source>
</evidence>
<reference evidence="10" key="2">
    <citation type="submission" date="2020-05" db="UniProtKB">
        <authorList>
            <consortium name="EnsemblMetazoa"/>
        </authorList>
    </citation>
    <scope>IDENTIFICATION</scope>
    <source>
        <strain evidence="10">IAEA</strain>
    </source>
</reference>
<dbReference type="STRING" id="37001.A0A1A9WJ27"/>
<evidence type="ECO:0000256" key="6">
    <source>
        <dbReference type="PROSITE-ProRule" id="PRU01263"/>
    </source>
</evidence>
<dbReference type="GO" id="GO:0008270">
    <property type="term" value="F:zinc ion binding"/>
    <property type="evidence" value="ECO:0007669"/>
    <property type="project" value="UniProtKB-UniRule"/>
</dbReference>
<feature type="binding site" evidence="6">
    <location>
        <position position="70"/>
    </location>
    <ligand>
        <name>Zn(2+)</name>
        <dbReference type="ChEBI" id="CHEBI:29105"/>
    </ligand>
</feature>
<dbReference type="GO" id="GO:0000981">
    <property type="term" value="F:DNA-binding transcription factor activity, RNA polymerase II-specific"/>
    <property type="evidence" value="ECO:0007669"/>
    <property type="project" value="TreeGrafter"/>
</dbReference>
<dbReference type="SMART" id="SM00868">
    <property type="entry name" value="zf-AD"/>
    <property type="match status" value="1"/>
</dbReference>